<keyword evidence="10" id="KW-1185">Reference proteome</keyword>
<comment type="similarity">
    <text evidence="7">Belongs to the binding-protein-dependent transport system permease family.</text>
</comment>
<feature type="transmembrane region" description="Helical" evidence="7">
    <location>
        <begin position="12"/>
        <end position="34"/>
    </location>
</feature>
<dbReference type="GO" id="GO:0005886">
    <property type="term" value="C:plasma membrane"/>
    <property type="evidence" value="ECO:0007669"/>
    <property type="project" value="UniProtKB-SubCell"/>
</dbReference>
<feature type="transmembrane region" description="Helical" evidence="7">
    <location>
        <begin position="243"/>
        <end position="265"/>
    </location>
</feature>
<dbReference type="AlphaFoldDB" id="A0A1I7K1K7"/>
<dbReference type="Proteomes" id="UP000199391">
    <property type="component" value="Unassembled WGS sequence"/>
</dbReference>
<dbReference type="InterPro" id="IPR035906">
    <property type="entry name" value="MetI-like_sf"/>
</dbReference>
<evidence type="ECO:0000256" key="3">
    <source>
        <dbReference type="ARBA" id="ARBA00022475"/>
    </source>
</evidence>
<protein>
    <submittedName>
        <fullName evidence="9">Peptide/nickel transport system permease protein</fullName>
    </submittedName>
</protein>
<evidence type="ECO:0000256" key="6">
    <source>
        <dbReference type="ARBA" id="ARBA00023136"/>
    </source>
</evidence>
<comment type="subcellular location">
    <subcellularLocation>
        <location evidence="1 7">Cell membrane</location>
        <topology evidence="1 7">Multi-pass membrane protein</topology>
    </subcellularLocation>
</comment>
<feature type="transmembrane region" description="Helical" evidence="7">
    <location>
        <begin position="181"/>
        <end position="201"/>
    </location>
</feature>
<dbReference type="PANTHER" id="PTHR43163">
    <property type="entry name" value="DIPEPTIDE TRANSPORT SYSTEM PERMEASE PROTEIN DPPB-RELATED"/>
    <property type="match status" value="1"/>
</dbReference>
<feature type="domain" description="ABC transmembrane type-1" evidence="8">
    <location>
        <begin position="99"/>
        <end position="304"/>
    </location>
</feature>
<keyword evidence="6 7" id="KW-0472">Membrane</keyword>
<dbReference type="STRING" id="1035707.SAMN05216552_101475"/>
<dbReference type="PROSITE" id="PS50928">
    <property type="entry name" value="ABC_TM1"/>
    <property type="match status" value="1"/>
</dbReference>
<feature type="transmembrane region" description="Helical" evidence="7">
    <location>
        <begin position="103"/>
        <end position="127"/>
    </location>
</feature>
<keyword evidence="3" id="KW-1003">Cell membrane</keyword>
<dbReference type="OrthoDB" id="9803623at2"/>
<dbReference type="EMBL" id="FPBO01000014">
    <property type="protein sequence ID" value="SFU91297.1"/>
    <property type="molecule type" value="Genomic_DNA"/>
</dbReference>
<feature type="transmembrane region" description="Helical" evidence="7">
    <location>
        <begin position="285"/>
        <end position="310"/>
    </location>
</feature>
<evidence type="ECO:0000256" key="4">
    <source>
        <dbReference type="ARBA" id="ARBA00022692"/>
    </source>
</evidence>
<evidence type="ECO:0000256" key="2">
    <source>
        <dbReference type="ARBA" id="ARBA00022448"/>
    </source>
</evidence>
<keyword evidence="5 7" id="KW-1133">Transmembrane helix</keyword>
<dbReference type="RefSeq" id="WP_093556588.1">
    <property type="nucleotide sequence ID" value="NZ_FPBO01000014.1"/>
</dbReference>
<organism evidence="9 10">
    <name type="scientific">Pseudoduganella namucuonensis</name>
    <dbReference type="NCBI Taxonomy" id="1035707"/>
    <lineage>
        <taxon>Bacteria</taxon>
        <taxon>Pseudomonadati</taxon>
        <taxon>Pseudomonadota</taxon>
        <taxon>Betaproteobacteria</taxon>
        <taxon>Burkholderiales</taxon>
        <taxon>Oxalobacteraceae</taxon>
        <taxon>Telluria group</taxon>
        <taxon>Pseudoduganella</taxon>
    </lineage>
</organism>
<proteinExistence type="inferred from homology"/>
<evidence type="ECO:0000256" key="1">
    <source>
        <dbReference type="ARBA" id="ARBA00004651"/>
    </source>
</evidence>
<dbReference type="GO" id="GO:0055085">
    <property type="term" value="P:transmembrane transport"/>
    <property type="evidence" value="ECO:0007669"/>
    <property type="project" value="InterPro"/>
</dbReference>
<evidence type="ECO:0000313" key="9">
    <source>
        <dbReference type="EMBL" id="SFU91297.1"/>
    </source>
</evidence>
<dbReference type="InterPro" id="IPR045621">
    <property type="entry name" value="BPD_transp_1_N"/>
</dbReference>
<feature type="transmembrane region" description="Helical" evidence="7">
    <location>
        <begin position="139"/>
        <end position="161"/>
    </location>
</feature>
<dbReference type="CDD" id="cd06261">
    <property type="entry name" value="TM_PBP2"/>
    <property type="match status" value="1"/>
</dbReference>
<dbReference type="Pfam" id="PF00528">
    <property type="entry name" value="BPD_transp_1"/>
    <property type="match status" value="1"/>
</dbReference>
<keyword evidence="2 7" id="KW-0813">Transport</keyword>
<gene>
    <name evidence="9" type="ORF">SAMN05216552_101475</name>
</gene>
<dbReference type="SUPFAM" id="SSF161098">
    <property type="entry name" value="MetI-like"/>
    <property type="match status" value="1"/>
</dbReference>
<evidence type="ECO:0000256" key="5">
    <source>
        <dbReference type="ARBA" id="ARBA00022989"/>
    </source>
</evidence>
<dbReference type="Gene3D" id="1.10.3720.10">
    <property type="entry name" value="MetI-like"/>
    <property type="match status" value="1"/>
</dbReference>
<evidence type="ECO:0000259" key="8">
    <source>
        <dbReference type="PROSITE" id="PS50928"/>
    </source>
</evidence>
<sequence length="318" mass="33516">MNSTIGKLLLSRLGIGALTLLIVSVVVFGITNLLPGDAAEESLGQAATPEAVAALRAQFGLDQPAPERYARWLGGMLQGDAGSSLVNGQPISELIGKRLPSSLVLAGATALVSVPLALALGIVSAMFRGSPFDRGMNMLAVSLVSVPEFLIATLAVLLFAVKLRWLSALSHTADIVNLGQFLKAYAMPVFTLCCVIVAQMARMTRAAVIDQLRSPYVEMARLKGARPVRIVLTHALPNAIGPIANAVALSLSYLLGGVLIVESIFNYPGIANLMIDAVTTRDIPLVQACAMIFCGAYLLLVMLADICAIVSNPRLRNI</sequence>
<evidence type="ECO:0000256" key="7">
    <source>
        <dbReference type="RuleBase" id="RU363032"/>
    </source>
</evidence>
<dbReference type="Pfam" id="PF19300">
    <property type="entry name" value="BPD_transp_1_N"/>
    <property type="match status" value="1"/>
</dbReference>
<evidence type="ECO:0000313" key="10">
    <source>
        <dbReference type="Proteomes" id="UP000199391"/>
    </source>
</evidence>
<accession>A0A1I7K1K7</accession>
<name>A0A1I7K1K7_9BURK</name>
<reference evidence="10" key="1">
    <citation type="submission" date="2016-10" db="EMBL/GenBank/DDBJ databases">
        <authorList>
            <person name="Varghese N."/>
            <person name="Submissions S."/>
        </authorList>
    </citation>
    <scope>NUCLEOTIDE SEQUENCE [LARGE SCALE GENOMIC DNA]</scope>
    <source>
        <strain evidence="10">CGMCC 1.11014</strain>
    </source>
</reference>
<dbReference type="InterPro" id="IPR000515">
    <property type="entry name" value="MetI-like"/>
</dbReference>
<dbReference type="PANTHER" id="PTHR43163:SF3">
    <property type="entry name" value="PEPTIDE ABC TRANSPORTER PERMEASE PROTEIN"/>
    <property type="match status" value="1"/>
</dbReference>
<keyword evidence="4 7" id="KW-0812">Transmembrane</keyword>